<name>A0ABX1N6W6_9RHOO</name>
<keyword evidence="2" id="KW-1185">Reference proteome</keyword>
<proteinExistence type="predicted"/>
<dbReference type="Proteomes" id="UP000601990">
    <property type="component" value="Unassembled WGS sequence"/>
</dbReference>
<gene>
    <name evidence="1" type="primary">traJ</name>
    <name evidence="1" type="ORF">GO608_16925</name>
</gene>
<dbReference type="InterPro" id="IPR053842">
    <property type="entry name" value="NikA-like"/>
</dbReference>
<dbReference type="Pfam" id="PF21983">
    <property type="entry name" value="NikA-like"/>
    <property type="match status" value="1"/>
</dbReference>
<organism evidence="1 2">
    <name type="scientific">Aromatoleum buckelii</name>
    <dbReference type="NCBI Taxonomy" id="200254"/>
    <lineage>
        <taxon>Bacteria</taxon>
        <taxon>Pseudomonadati</taxon>
        <taxon>Pseudomonadota</taxon>
        <taxon>Betaproteobacteria</taxon>
        <taxon>Rhodocyclales</taxon>
        <taxon>Rhodocyclaceae</taxon>
        <taxon>Aromatoleum</taxon>
    </lineage>
</organism>
<evidence type="ECO:0000313" key="1">
    <source>
        <dbReference type="EMBL" id="NMF94997.1"/>
    </source>
</evidence>
<sequence length="124" mass="13856">MGKTARPTAGKRKHHLRVPVFAEEKQLIEDQAQRAGMSVARFLREVGQGYRFGGVVDCEQVRELARINGDLGRLGGLLKLWLTDDERTAQFGEATIRAVLSRIDATQDEMGQVMMAVVMSRAER</sequence>
<dbReference type="EMBL" id="WTVH01000043">
    <property type="protein sequence ID" value="NMF94997.1"/>
    <property type="molecule type" value="Genomic_DNA"/>
</dbReference>
<protein>
    <submittedName>
        <fullName evidence="1">Conjugal transfer transcriptional regulator TraJ</fullName>
    </submittedName>
</protein>
<accession>A0ABX1N6W6</accession>
<dbReference type="NCBIfam" id="NF010451">
    <property type="entry name" value="PRK13877.1"/>
    <property type="match status" value="1"/>
</dbReference>
<dbReference type="RefSeq" id="WP_169200212.1">
    <property type="nucleotide sequence ID" value="NZ_WTVH02000001.1"/>
</dbReference>
<reference evidence="1" key="1">
    <citation type="submission" date="2019-12" db="EMBL/GenBank/DDBJ databases">
        <title>Comparative genomics gives insights into the taxonomy of the Azoarcus-Aromatoleum group and reveals separate origins of nif in the plant-associated Azoarcus and non-plant-associated Aromatoleum sub-groups.</title>
        <authorList>
            <person name="Lafos M."/>
            <person name="Maluk M."/>
            <person name="Batista M."/>
            <person name="Junghare M."/>
            <person name="Carmona M."/>
            <person name="Faoro H."/>
            <person name="Cruz L.M."/>
            <person name="Battistoni F."/>
            <person name="De Souza E."/>
            <person name="Pedrosa F."/>
            <person name="Chen W.-M."/>
            <person name="Poole P.S."/>
            <person name="Dixon R.A."/>
            <person name="James E.K."/>
        </authorList>
    </citation>
    <scope>NUCLEOTIDE SEQUENCE</scope>
    <source>
        <strain evidence="1">U120</strain>
    </source>
</reference>
<comment type="caution">
    <text evidence="1">The sequence shown here is derived from an EMBL/GenBank/DDBJ whole genome shotgun (WGS) entry which is preliminary data.</text>
</comment>
<evidence type="ECO:0000313" key="2">
    <source>
        <dbReference type="Proteomes" id="UP000601990"/>
    </source>
</evidence>